<proteinExistence type="predicted"/>
<evidence type="ECO:0000256" key="1">
    <source>
        <dbReference type="ARBA" id="ARBA00023136"/>
    </source>
</evidence>
<protein>
    <submittedName>
        <fullName evidence="5">Peroxisomal membrane protein 11C isoform X1</fullName>
    </submittedName>
</protein>
<evidence type="ECO:0000313" key="4">
    <source>
        <dbReference type="Proteomes" id="UP000186698"/>
    </source>
</evidence>
<dbReference type="GeneID" id="108712916"/>
<dbReference type="InterPro" id="IPR008733">
    <property type="entry name" value="PEX11"/>
</dbReference>
<dbReference type="RefSeq" id="XP_018110924.1">
    <property type="nucleotide sequence ID" value="XM_018255435.2"/>
</dbReference>
<dbReference type="CTD" id="108712916"/>
<sequence>MATAAVSGLVNVLESYRGRDRVIRTLCYSCQLLGGVMSNKSEMEHNWGKSLLIVSSQLSHCRMVLRLFDDLAMLAYSVNYGLGKKEKDSLIRWISIISNISDQLYYPCEHIAWAADSGVIHAKSEMWWTASTALWGISLMLGIVKSLRSLIMLRRYKGKHSQEEPPKSRGEIKSQMRSEVLCIISCLSDMVNAIYWMPSGFLWGGSSPTWLVGLMGTISSLIGIYQTAVGGSTGGV</sequence>
<evidence type="ECO:0000313" key="6">
    <source>
        <dbReference type="Xenbase" id="XB-GENE-17344417"/>
    </source>
</evidence>
<dbReference type="AGR" id="Xenbase:XB-GENE-17344417"/>
<keyword evidence="1" id="KW-0472">Membrane</keyword>
<comment type="subcellular location">
    <subcellularLocation>
        <location evidence="3">Peroxisome membrane</location>
    </subcellularLocation>
</comment>
<dbReference type="Proteomes" id="UP000186698">
    <property type="component" value="Chromosome 1L"/>
</dbReference>
<gene>
    <name evidence="5 6" type="primary">pex11g.L</name>
</gene>
<organism evidence="4 5">
    <name type="scientific">Xenopus laevis</name>
    <name type="common">African clawed frog</name>
    <dbReference type="NCBI Taxonomy" id="8355"/>
    <lineage>
        <taxon>Eukaryota</taxon>
        <taxon>Metazoa</taxon>
        <taxon>Chordata</taxon>
        <taxon>Craniata</taxon>
        <taxon>Vertebrata</taxon>
        <taxon>Euteleostomi</taxon>
        <taxon>Amphibia</taxon>
        <taxon>Batrachia</taxon>
        <taxon>Anura</taxon>
        <taxon>Pipoidea</taxon>
        <taxon>Pipidae</taxon>
        <taxon>Xenopodinae</taxon>
        <taxon>Xenopus</taxon>
        <taxon>Xenopus</taxon>
    </lineage>
</organism>
<dbReference type="GO" id="GO:0005778">
    <property type="term" value="C:peroxisomal membrane"/>
    <property type="evidence" value="ECO:0000318"/>
    <property type="project" value="GO_Central"/>
</dbReference>
<evidence type="ECO:0000313" key="5">
    <source>
        <dbReference type="RefSeq" id="XP_018110924.1"/>
    </source>
</evidence>
<dbReference type="AlphaFoldDB" id="A0A1L8HX26"/>
<name>A0A1L8HX26_XENLA</name>
<dbReference type="PANTHER" id="PTHR20990">
    <property type="entry name" value="PEROXISOMAL BIOGENESIS FACTOR 11"/>
    <property type="match status" value="1"/>
</dbReference>
<accession>A0A1L8HX26</accession>
<reference evidence="5" key="1">
    <citation type="submission" date="2025-08" db="UniProtKB">
        <authorList>
            <consortium name="RefSeq"/>
        </authorList>
    </citation>
    <scope>IDENTIFICATION</scope>
    <source>
        <strain evidence="5">J_2021</strain>
        <tissue evidence="5">Erythrocytes</tissue>
    </source>
</reference>
<dbReference type="KEGG" id="xla:108712916"/>
<dbReference type="PaxDb" id="8355-A0A1L8HX26"/>
<dbReference type="Pfam" id="PF05648">
    <property type="entry name" value="PEX11"/>
    <property type="match status" value="1"/>
</dbReference>
<dbReference type="InterPro" id="IPR026510">
    <property type="entry name" value="PEX11C_met"/>
</dbReference>
<keyword evidence="4" id="KW-1185">Reference proteome</keyword>
<evidence type="ECO:0000256" key="2">
    <source>
        <dbReference type="ARBA" id="ARBA00023140"/>
    </source>
</evidence>
<dbReference type="STRING" id="8355.A0A1L8HX26"/>
<keyword evidence="2" id="KW-0576">Peroxisome</keyword>
<dbReference type="Bgee" id="108712916">
    <property type="expression patterns" value="Expressed in intestine and 19 other cell types or tissues"/>
</dbReference>
<dbReference type="Xenbase" id="XB-GENE-17344417">
    <property type="gene designation" value="pex11g.L"/>
</dbReference>
<dbReference type="OrthoDB" id="10005898at2759"/>
<dbReference type="OMA" id="WGGKMST"/>
<dbReference type="GO" id="GO:0016559">
    <property type="term" value="P:peroxisome fission"/>
    <property type="evidence" value="ECO:0000318"/>
    <property type="project" value="GO_Central"/>
</dbReference>
<dbReference type="PANTHER" id="PTHR20990:SF1">
    <property type="entry name" value="PEROXISOMAL MEMBRANE PROTEIN 11C"/>
    <property type="match status" value="1"/>
</dbReference>
<evidence type="ECO:0000256" key="3">
    <source>
        <dbReference type="ARBA" id="ARBA00046271"/>
    </source>
</evidence>